<organism evidence="2 3">
    <name type="scientific">Streptomyces virens</name>
    <dbReference type="NCBI Taxonomy" id="285572"/>
    <lineage>
        <taxon>Bacteria</taxon>
        <taxon>Bacillati</taxon>
        <taxon>Actinomycetota</taxon>
        <taxon>Actinomycetes</taxon>
        <taxon>Kitasatosporales</taxon>
        <taxon>Streptomycetaceae</taxon>
        <taxon>Streptomyces</taxon>
    </lineage>
</organism>
<evidence type="ECO:0000313" key="3">
    <source>
        <dbReference type="Proteomes" id="UP001501866"/>
    </source>
</evidence>
<evidence type="ECO:0000313" key="2">
    <source>
        <dbReference type="EMBL" id="GAA3193981.1"/>
    </source>
</evidence>
<sequence length="233" mass="24921">MNGDPPTGAGGTGRGQDGGTDWAGRVRCPCGIPARGAGELNMCPRTSIGTRGAGLGRCCVDKATVDRIEYLVGSGKVVVSADDETIAAMVQEAVKSGRTASFYVSREQSARIRDAHWTPELIEASNLEPVSSEEKASIEAELGISDIGRFRFGSFSCESGHRFGALAFLRQGIREHGVDSVRSIFEMKNSALLRVNPHFVVHCPECDQRMDGGITYEGDTYGGCSYPDPPVCR</sequence>
<name>A0ABP6Q280_9ACTN</name>
<feature type="compositionally biased region" description="Gly residues" evidence="1">
    <location>
        <begin position="8"/>
        <end position="18"/>
    </location>
</feature>
<feature type="region of interest" description="Disordered" evidence="1">
    <location>
        <begin position="1"/>
        <end position="20"/>
    </location>
</feature>
<comment type="caution">
    <text evidence="2">The sequence shown here is derived from an EMBL/GenBank/DDBJ whole genome shotgun (WGS) entry which is preliminary data.</text>
</comment>
<dbReference type="EMBL" id="BAAAUH010000047">
    <property type="protein sequence ID" value="GAA3193981.1"/>
    <property type="molecule type" value="Genomic_DNA"/>
</dbReference>
<protein>
    <submittedName>
        <fullName evidence="2">Uncharacterized protein</fullName>
    </submittedName>
</protein>
<gene>
    <name evidence="2" type="ORF">GCM10010451_50040</name>
</gene>
<evidence type="ECO:0000256" key="1">
    <source>
        <dbReference type="SAM" id="MobiDB-lite"/>
    </source>
</evidence>
<keyword evidence="3" id="KW-1185">Reference proteome</keyword>
<accession>A0ABP6Q280</accession>
<proteinExistence type="predicted"/>
<reference evidence="3" key="1">
    <citation type="journal article" date="2019" name="Int. J. Syst. Evol. Microbiol.">
        <title>The Global Catalogue of Microorganisms (GCM) 10K type strain sequencing project: providing services to taxonomists for standard genome sequencing and annotation.</title>
        <authorList>
            <consortium name="The Broad Institute Genomics Platform"/>
            <consortium name="The Broad Institute Genome Sequencing Center for Infectious Disease"/>
            <person name="Wu L."/>
            <person name="Ma J."/>
        </authorList>
    </citation>
    <scope>NUCLEOTIDE SEQUENCE [LARGE SCALE GENOMIC DNA]</scope>
    <source>
        <strain evidence="3">JCM 9095</strain>
    </source>
</reference>
<dbReference type="Proteomes" id="UP001501866">
    <property type="component" value="Unassembled WGS sequence"/>
</dbReference>